<evidence type="ECO:0000256" key="2">
    <source>
        <dbReference type="ARBA" id="ARBA00008821"/>
    </source>
</evidence>
<comment type="subcellular location">
    <subcellularLocation>
        <location evidence="1">Membrane</location>
        <topology evidence="1">Multi-pass membrane protein</topology>
    </subcellularLocation>
</comment>
<dbReference type="PANTHER" id="PTHR42810">
    <property type="entry name" value="PURINE PERMEASE C1399.01C-RELATED"/>
    <property type="match status" value="1"/>
</dbReference>
<reference evidence="8 9" key="1">
    <citation type="submission" date="2017-10" db="EMBL/GenBank/DDBJ databases">
        <title>Draft genome of two endophytic bacteria isolated from 'guarana' Paullinia cupana (Mart.) Ducke.</title>
        <authorList>
            <person name="Siqueira K.A."/>
            <person name="Liotti R.G."/>
            <person name="Mendes T.A."/>
            <person name="Soares M.A."/>
        </authorList>
    </citation>
    <scope>NUCLEOTIDE SEQUENCE [LARGE SCALE GENOMIC DNA]</scope>
    <source>
        <strain evidence="8 9">342</strain>
    </source>
</reference>
<keyword evidence="4 7" id="KW-0812">Transmembrane</keyword>
<feature type="transmembrane region" description="Helical" evidence="7">
    <location>
        <begin position="380"/>
        <end position="398"/>
    </location>
</feature>
<feature type="transmembrane region" description="Helical" evidence="7">
    <location>
        <begin position="281"/>
        <end position="299"/>
    </location>
</feature>
<keyword evidence="6 7" id="KW-0472">Membrane</keyword>
<dbReference type="GO" id="GO:0005886">
    <property type="term" value="C:plasma membrane"/>
    <property type="evidence" value="ECO:0007669"/>
    <property type="project" value="TreeGrafter"/>
</dbReference>
<evidence type="ECO:0000256" key="7">
    <source>
        <dbReference type="SAM" id="Phobius"/>
    </source>
</evidence>
<protein>
    <submittedName>
        <fullName evidence="8">Uracil/xanthine transporter</fullName>
    </submittedName>
</protein>
<dbReference type="OrthoDB" id="5597247at2"/>
<dbReference type="Pfam" id="PF00860">
    <property type="entry name" value="Xan_ur_permease"/>
    <property type="match status" value="1"/>
</dbReference>
<evidence type="ECO:0000313" key="9">
    <source>
        <dbReference type="Proteomes" id="UP000239181"/>
    </source>
</evidence>
<organism evidence="8 9">
    <name type="scientific">Pantoea coffeiphila</name>
    <dbReference type="NCBI Taxonomy" id="1465635"/>
    <lineage>
        <taxon>Bacteria</taxon>
        <taxon>Pseudomonadati</taxon>
        <taxon>Pseudomonadota</taxon>
        <taxon>Gammaproteobacteria</taxon>
        <taxon>Enterobacterales</taxon>
        <taxon>Erwiniaceae</taxon>
        <taxon>Pantoea</taxon>
    </lineage>
</organism>
<dbReference type="NCBIfam" id="NF008502">
    <property type="entry name" value="PRK11412.1"/>
    <property type="match status" value="1"/>
</dbReference>
<sequence>MINIRFSRNDGLSGLQWFFFIFCNTVVIPPTLKSVFHLSPEETYLIAQYSFLGAAAACIAQVCFGHRRAIMEGPGGLWWATILSVTYAESSQGTPLGDIAMSFCIGIAIAGAMTILIGLTGFGRVLSGFFTPPVMVVFMFLLGAQLVSIFFKGMLGIPFGLANEATTIHWHTVPVAFLTVMLIVSGIVFLPQRFARYAVLVGVVAGWLIFSLLYGAEEALPTDVSWRLFIPHGDFHLRSGIIFICVLLGIVNASNTFGALRGTDNLYTDRPERGDIYRRSFITTGFFTLLFAPLGTVPFSPFVSSIGLLTQTGDSSRRSFLIGSILFLIVALTPDLIRFFNAIPLPVSSAAMMVSYLPLLWSSFYFLSQTSLNPRNIYRIALPIFSGLFLIALPPAYLQNVPMLIRPLLGNGLLMGIIMVLVLERLVPWERVK</sequence>
<feature type="transmembrane region" description="Helical" evidence="7">
    <location>
        <begin position="319"/>
        <end position="337"/>
    </location>
</feature>
<feature type="transmembrane region" description="Helical" evidence="7">
    <location>
        <begin position="44"/>
        <end position="64"/>
    </location>
</feature>
<evidence type="ECO:0000313" key="8">
    <source>
        <dbReference type="EMBL" id="PRD16116.1"/>
    </source>
</evidence>
<comment type="similarity">
    <text evidence="2">Belongs to the nucleobase:cation symporter-2 (NCS2) (TC 2.A.40) family.</text>
</comment>
<gene>
    <name evidence="8" type="ORF">CQW29_08275</name>
</gene>
<dbReference type="PANTHER" id="PTHR42810:SF6">
    <property type="entry name" value="PURINE PERMEASE YBBY-RELATED"/>
    <property type="match status" value="1"/>
</dbReference>
<dbReference type="InterPro" id="IPR006043">
    <property type="entry name" value="NCS2"/>
</dbReference>
<feature type="transmembrane region" description="Helical" evidence="7">
    <location>
        <begin position="197"/>
        <end position="216"/>
    </location>
</feature>
<evidence type="ECO:0000256" key="6">
    <source>
        <dbReference type="ARBA" id="ARBA00023136"/>
    </source>
</evidence>
<accession>A0A2S9IEA8</accession>
<feature type="transmembrane region" description="Helical" evidence="7">
    <location>
        <begin position="76"/>
        <end position="93"/>
    </location>
</feature>
<evidence type="ECO:0000256" key="4">
    <source>
        <dbReference type="ARBA" id="ARBA00022692"/>
    </source>
</evidence>
<dbReference type="RefSeq" id="WP_105592248.1">
    <property type="nucleotide sequence ID" value="NZ_PDET01000004.1"/>
</dbReference>
<feature type="transmembrane region" description="Helical" evidence="7">
    <location>
        <begin position="236"/>
        <end position="260"/>
    </location>
</feature>
<keyword evidence="3" id="KW-0813">Transport</keyword>
<keyword evidence="5 7" id="KW-1133">Transmembrane helix</keyword>
<evidence type="ECO:0000256" key="5">
    <source>
        <dbReference type="ARBA" id="ARBA00022989"/>
    </source>
</evidence>
<proteinExistence type="inferred from homology"/>
<comment type="caution">
    <text evidence="8">The sequence shown here is derived from an EMBL/GenBank/DDBJ whole genome shotgun (WGS) entry which is preliminary data.</text>
</comment>
<dbReference type="GO" id="GO:0042907">
    <property type="term" value="F:xanthine transmembrane transporter activity"/>
    <property type="evidence" value="ECO:0007669"/>
    <property type="project" value="TreeGrafter"/>
</dbReference>
<dbReference type="EMBL" id="PDET01000004">
    <property type="protein sequence ID" value="PRD16116.1"/>
    <property type="molecule type" value="Genomic_DNA"/>
</dbReference>
<dbReference type="NCBIfam" id="NF037981">
    <property type="entry name" value="NCS2_1"/>
    <property type="match status" value="1"/>
</dbReference>
<name>A0A2S9IEA8_9GAMM</name>
<feature type="transmembrane region" description="Helical" evidence="7">
    <location>
        <begin position="405"/>
        <end position="423"/>
    </location>
</feature>
<dbReference type="AlphaFoldDB" id="A0A2S9IEA8"/>
<feature type="transmembrane region" description="Helical" evidence="7">
    <location>
        <begin position="349"/>
        <end position="368"/>
    </location>
</feature>
<feature type="transmembrane region" description="Helical" evidence="7">
    <location>
        <begin position="12"/>
        <end position="32"/>
    </location>
</feature>
<feature type="transmembrane region" description="Helical" evidence="7">
    <location>
        <begin position="134"/>
        <end position="162"/>
    </location>
</feature>
<feature type="transmembrane region" description="Helical" evidence="7">
    <location>
        <begin position="168"/>
        <end position="190"/>
    </location>
</feature>
<feature type="transmembrane region" description="Helical" evidence="7">
    <location>
        <begin position="99"/>
        <end position="122"/>
    </location>
</feature>
<evidence type="ECO:0000256" key="1">
    <source>
        <dbReference type="ARBA" id="ARBA00004141"/>
    </source>
</evidence>
<evidence type="ECO:0000256" key="3">
    <source>
        <dbReference type="ARBA" id="ARBA00022448"/>
    </source>
</evidence>
<keyword evidence="9" id="KW-1185">Reference proteome</keyword>
<dbReference type="Proteomes" id="UP000239181">
    <property type="component" value="Unassembled WGS sequence"/>
</dbReference>